<dbReference type="Proteomes" id="UP000267821">
    <property type="component" value="Unassembled WGS sequence"/>
</dbReference>
<evidence type="ECO:0000313" key="2">
    <source>
        <dbReference type="EMBL" id="RPB28605.1"/>
    </source>
</evidence>
<name>A0A3N4MJQ5_9PEZI</name>
<keyword evidence="1" id="KW-0812">Transmembrane</keyword>
<gene>
    <name evidence="2" type="ORF">L211DRAFT_398467</name>
</gene>
<organism evidence="2 3">
    <name type="scientific">Terfezia boudieri ATCC MYA-4762</name>
    <dbReference type="NCBI Taxonomy" id="1051890"/>
    <lineage>
        <taxon>Eukaryota</taxon>
        <taxon>Fungi</taxon>
        <taxon>Dikarya</taxon>
        <taxon>Ascomycota</taxon>
        <taxon>Pezizomycotina</taxon>
        <taxon>Pezizomycetes</taxon>
        <taxon>Pezizales</taxon>
        <taxon>Pezizaceae</taxon>
        <taxon>Terfezia</taxon>
    </lineage>
</organism>
<dbReference type="EMBL" id="ML121529">
    <property type="protein sequence ID" value="RPB28605.1"/>
    <property type="molecule type" value="Genomic_DNA"/>
</dbReference>
<protein>
    <submittedName>
        <fullName evidence="2">Uncharacterized protein</fullName>
    </submittedName>
</protein>
<proteinExistence type="predicted"/>
<feature type="transmembrane region" description="Helical" evidence="1">
    <location>
        <begin position="27"/>
        <end position="49"/>
    </location>
</feature>
<keyword evidence="1" id="KW-1133">Transmembrane helix</keyword>
<reference evidence="2 3" key="1">
    <citation type="journal article" date="2018" name="Nat. Ecol. Evol.">
        <title>Pezizomycetes genomes reveal the molecular basis of ectomycorrhizal truffle lifestyle.</title>
        <authorList>
            <person name="Murat C."/>
            <person name="Payen T."/>
            <person name="Noel B."/>
            <person name="Kuo A."/>
            <person name="Morin E."/>
            <person name="Chen J."/>
            <person name="Kohler A."/>
            <person name="Krizsan K."/>
            <person name="Balestrini R."/>
            <person name="Da Silva C."/>
            <person name="Montanini B."/>
            <person name="Hainaut M."/>
            <person name="Levati E."/>
            <person name="Barry K.W."/>
            <person name="Belfiori B."/>
            <person name="Cichocki N."/>
            <person name="Clum A."/>
            <person name="Dockter R.B."/>
            <person name="Fauchery L."/>
            <person name="Guy J."/>
            <person name="Iotti M."/>
            <person name="Le Tacon F."/>
            <person name="Lindquist E.A."/>
            <person name="Lipzen A."/>
            <person name="Malagnac F."/>
            <person name="Mello A."/>
            <person name="Molinier V."/>
            <person name="Miyauchi S."/>
            <person name="Poulain J."/>
            <person name="Riccioni C."/>
            <person name="Rubini A."/>
            <person name="Sitrit Y."/>
            <person name="Splivallo R."/>
            <person name="Traeger S."/>
            <person name="Wang M."/>
            <person name="Zifcakova L."/>
            <person name="Wipf D."/>
            <person name="Zambonelli A."/>
            <person name="Paolocci F."/>
            <person name="Nowrousian M."/>
            <person name="Ottonello S."/>
            <person name="Baldrian P."/>
            <person name="Spatafora J.W."/>
            <person name="Henrissat B."/>
            <person name="Nagy L.G."/>
            <person name="Aury J.M."/>
            <person name="Wincker P."/>
            <person name="Grigoriev I.V."/>
            <person name="Bonfante P."/>
            <person name="Martin F.M."/>
        </authorList>
    </citation>
    <scope>NUCLEOTIDE SEQUENCE [LARGE SCALE GENOMIC DNA]</scope>
    <source>
        <strain evidence="2 3">ATCC MYA-4762</strain>
    </source>
</reference>
<dbReference type="InParanoid" id="A0A3N4MJQ5"/>
<evidence type="ECO:0000256" key="1">
    <source>
        <dbReference type="SAM" id="Phobius"/>
    </source>
</evidence>
<sequence>MTLEISSVLYALFLSIPEPRLPTYRCLPLLTLSLLLGLLPITITLVSTFHHTPLPALALAFQIISRTPLSPPWCSGVTATQGPSHMPCMIKGKGNNQHTESCRLCRFPSNSVDVFFKSQCIVRGVFCGKT</sequence>
<accession>A0A3N4MJQ5</accession>
<evidence type="ECO:0000313" key="3">
    <source>
        <dbReference type="Proteomes" id="UP000267821"/>
    </source>
</evidence>
<keyword evidence="3" id="KW-1185">Reference proteome</keyword>
<keyword evidence="1" id="KW-0472">Membrane</keyword>
<dbReference type="AlphaFoldDB" id="A0A3N4MJQ5"/>